<dbReference type="Pfam" id="PF01569">
    <property type="entry name" value="PAP2"/>
    <property type="match status" value="1"/>
</dbReference>
<gene>
    <name evidence="3" type="ORF">D9X91_14200</name>
</gene>
<feature type="domain" description="Phosphatidic acid phosphatase type 2/haloperoxidase" evidence="2">
    <location>
        <begin position="120"/>
        <end position="233"/>
    </location>
</feature>
<feature type="transmembrane region" description="Helical" evidence="1">
    <location>
        <begin position="118"/>
        <end position="137"/>
    </location>
</feature>
<keyword evidence="4" id="KW-1185">Reference proteome</keyword>
<dbReference type="AlphaFoldDB" id="A0A3L7JVE6"/>
<dbReference type="SUPFAM" id="SSF48317">
    <property type="entry name" value="Acid phosphatase/Vanadium-dependent haloperoxidase"/>
    <property type="match status" value="1"/>
</dbReference>
<dbReference type="InterPro" id="IPR036938">
    <property type="entry name" value="PAP2/HPO_sf"/>
</dbReference>
<keyword evidence="1" id="KW-1133">Transmembrane helix</keyword>
<feature type="transmembrane region" description="Helical" evidence="1">
    <location>
        <begin position="40"/>
        <end position="60"/>
    </location>
</feature>
<evidence type="ECO:0000313" key="4">
    <source>
        <dbReference type="Proteomes" id="UP000276770"/>
    </source>
</evidence>
<comment type="caution">
    <text evidence="3">The sequence shown here is derived from an EMBL/GenBank/DDBJ whole genome shotgun (WGS) entry which is preliminary data.</text>
</comment>
<organism evidence="3 4">
    <name type="scientific">Falsibacillus albus</name>
    <dbReference type="NCBI Taxonomy" id="2478915"/>
    <lineage>
        <taxon>Bacteria</taxon>
        <taxon>Bacillati</taxon>
        <taxon>Bacillota</taxon>
        <taxon>Bacilli</taxon>
        <taxon>Bacillales</taxon>
        <taxon>Bacillaceae</taxon>
        <taxon>Falsibacillus</taxon>
    </lineage>
</organism>
<protein>
    <submittedName>
        <fullName evidence="3">Phosphatase PAP2 family protein</fullName>
    </submittedName>
</protein>
<feature type="transmembrane region" description="Helical" evidence="1">
    <location>
        <begin position="218"/>
        <end position="238"/>
    </location>
</feature>
<feature type="transmembrane region" description="Helical" evidence="1">
    <location>
        <begin position="87"/>
        <end position="111"/>
    </location>
</feature>
<dbReference type="InterPro" id="IPR000326">
    <property type="entry name" value="PAP2/HPO"/>
</dbReference>
<evidence type="ECO:0000313" key="3">
    <source>
        <dbReference type="EMBL" id="RLQ94214.1"/>
    </source>
</evidence>
<dbReference type="EMBL" id="RCVZ01000010">
    <property type="protein sequence ID" value="RLQ94214.1"/>
    <property type="molecule type" value="Genomic_DNA"/>
</dbReference>
<keyword evidence="1" id="KW-0812">Transmembrane</keyword>
<feature type="transmembrane region" description="Helical" evidence="1">
    <location>
        <begin position="191"/>
        <end position="212"/>
    </location>
</feature>
<proteinExistence type="predicted"/>
<dbReference type="Gene3D" id="1.20.144.10">
    <property type="entry name" value="Phosphatidic acid phosphatase type 2/haloperoxidase"/>
    <property type="match status" value="1"/>
</dbReference>
<reference evidence="3 4" key="1">
    <citation type="submission" date="2018-10" db="EMBL/GenBank/DDBJ databases">
        <title>Falsibacillus sp. genome draft.</title>
        <authorList>
            <person name="Shi S."/>
        </authorList>
    </citation>
    <scope>NUCLEOTIDE SEQUENCE [LARGE SCALE GENOMIC DNA]</scope>
    <source>
        <strain evidence="3 4">GY 10110</strain>
    </source>
</reference>
<dbReference type="PANTHER" id="PTHR14969:SF13">
    <property type="entry name" value="AT30094P"/>
    <property type="match status" value="1"/>
</dbReference>
<evidence type="ECO:0000256" key="1">
    <source>
        <dbReference type="SAM" id="Phobius"/>
    </source>
</evidence>
<sequence length="248" mass="27886">MFGVCIRHHFRVTGTIHILDGACHPFTERRFKMSIAKKRATSAGGAILLLLLFFLLAWNYHNPYVLSVSNGIQGYLYDSLNQFGSSIFIGITRLGSGYVSFPLTGILAIYLIIKRKPWIALLLIYNLMVVRLFNRFLKTVYAFPRPTLKHMVDAGYYSFPSGHSMNSIAFYGFLGYLAANHFKQKGKSTRLIWTVTSILIFLIGMSRIYLGVHFPTDVIGGFLAGGATLLVTILISTLRPLEQRQHAN</sequence>
<evidence type="ECO:0000259" key="2">
    <source>
        <dbReference type="SMART" id="SM00014"/>
    </source>
</evidence>
<dbReference type="CDD" id="cd03392">
    <property type="entry name" value="PAP2_like_2"/>
    <property type="match status" value="1"/>
</dbReference>
<keyword evidence="1" id="KW-0472">Membrane</keyword>
<dbReference type="PANTHER" id="PTHR14969">
    <property type="entry name" value="SPHINGOSINE-1-PHOSPHATE PHOSPHOHYDROLASE"/>
    <property type="match status" value="1"/>
</dbReference>
<dbReference type="SMART" id="SM00014">
    <property type="entry name" value="acidPPc"/>
    <property type="match status" value="1"/>
</dbReference>
<accession>A0A3L7JVE6</accession>
<dbReference type="Proteomes" id="UP000276770">
    <property type="component" value="Unassembled WGS sequence"/>
</dbReference>
<name>A0A3L7JVE6_9BACI</name>
<feature type="transmembrane region" description="Helical" evidence="1">
    <location>
        <begin position="157"/>
        <end position="179"/>
    </location>
</feature>